<comment type="catalytic activity">
    <reaction evidence="9">
        <text>RNA(n+1) + phosphate = RNA(n) + a ribonucleoside 5'-diphosphate</text>
        <dbReference type="Rhea" id="RHEA:22096"/>
        <dbReference type="Rhea" id="RHEA-COMP:14527"/>
        <dbReference type="Rhea" id="RHEA-COMP:17342"/>
        <dbReference type="ChEBI" id="CHEBI:43474"/>
        <dbReference type="ChEBI" id="CHEBI:57930"/>
        <dbReference type="ChEBI" id="CHEBI:140395"/>
        <dbReference type="EC" id="2.7.7.8"/>
    </reaction>
</comment>
<dbReference type="NCBIfam" id="NF008805">
    <property type="entry name" value="PRK11824.1"/>
    <property type="match status" value="1"/>
</dbReference>
<feature type="binding site" evidence="9">
    <location>
        <position position="491"/>
    </location>
    <ligand>
        <name>Mg(2+)</name>
        <dbReference type="ChEBI" id="CHEBI:18420"/>
    </ligand>
</feature>
<dbReference type="SUPFAM" id="SSF54211">
    <property type="entry name" value="Ribosomal protein S5 domain 2-like"/>
    <property type="match status" value="2"/>
</dbReference>
<evidence type="ECO:0000259" key="10">
    <source>
        <dbReference type="PROSITE" id="PS50126"/>
    </source>
</evidence>
<dbReference type="CDD" id="cd04472">
    <property type="entry name" value="S1_PNPase"/>
    <property type="match status" value="1"/>
</dbReference>
<evidence type="ECO:0000256" key="5">
    <source>
        <dbReference type="ARBA" id="ARBA00022695"/>
    </source>
</evidence>
<keyword evidence="7 9" id="KW-0460">Magnesium</keyword>
<keyword evidence="12" id="KW-1185">Reference proteome</keyword>
<dbReference type="EMBL" id="PDOD01000002">
    <property type="protein sequence ID" value="PYZ93098.1"/>
    <property type="molecule type" value="Genomic_DNA"/>
</dbReference>
<dbReference type="PANTHER" id="PTHR11252">
    <property type="entry name" value="POLYRIBONUCLEOTIDE NUCLEOTIDYLTRANSFERASE"/>
    <property type="match status" value="1"/>
</dbReference>
<dbReference type="InterPro" id="IPR015848">
    <property type="entry name" value="PNPase_PH_RNA-bd_bac/org-type"/>
</dbReference>
<dbReference type="Gene3D" id="3.30.230.70">
    <property type="entry name" value="GHMP Kinase, N-terminal domain"/>
    <property type="match status" value="2"/>
</dbReference>
<dbReference type="InterPro" id="IPR004088">
    <property type="entry name" value="KH_dom_type_1"/>
</dbReference>
<name>A0A323TDF4_9BACI</name>
<dbReference type="RefSeq" id="WP_110609128.1">
    <property type="nucleotide sequence ID" value="NZ_PDOD01000002.1"/>
</dbReference>
<dbReference type="OrthoDB" id="9804305at2"/>
<evidence type="ECO:0000256" key="3">
    <source>
        <dbReference type="ARBA" id="ARBA00022490"/>
    </source>
</evidence>
<feature type="domain" description="S1 motif" evidence="10">
    <location>
        <begin position="621"/>
        <end position="689"/>
    </location>
</feature>
<organism evidence="11 12">
    <name type="scientific">Salipaludibacillus keqinensis</name>
    <dbReference type="NCBI Taxonomy" id="2045207"/>
    <lineage>
        <taxon>Bacteria</taxon>
        <taxon>Bacillati</taxon>
        <taxon>Bacillota</taxon>
        <taxon>Bacilli</taxon>
        <taxon>Bacillales</taxon>
        <taxon>Bacillaceae</taxon>
    </lineage>
</organism>
<dbReference type="Gene3D" id="3.30.1370.10">
    <property type="entry name" value="K Homology domain, type 1"/>
    <property type="match status" value="1"/>
</dbReference>
<dbReference type="GO" id="GO:0005829">
    <property type="term" value="C:cytosol"/>
    <property type="evidence" value="ECO:0007669"/>
    <property type="project" value="TreeGrafter"/>
</dbReference>
<dbReference type="SUPFAM" id="SSF46915">
    <property type="entry name" value="Polynucleotide phosphorylase/guanosine pentaphosphate synthase (PNPase/GPSI), domain 3"/>
    <property type="match status" value="1"/>
</dbReference>
<dbReference type="InterPro" id="IPR012162">
    <property type="entry name" value="PNPase"/>
</dbReference>
<protein>
    <recommendedName>
        <fullName evidence="9">Polyribonucleotide nucleotidyltransferase</fullName>
        <ecNumber evidence="9">2.7.7.8</ecNumber>
    </recommendedName>
    <alternativeName>
        <fullName evidence="9">Polynucleotide phosphorylase</fullName>
        <shortName evidence="9">PNPase</shortName>
    </alternativeName>
</protein>
<dbReference type="GO" id="GO:0000287">
    <property type="term" value="F:magnesium ion binding"/>
    <property type="evidence" value="ECO:0007669"/>
    <property type="project" value="UniProtKB-UniRule"/>
</dbReference>
<gene>
    <name evidence="9 11" type="primary">pnp</name>
    <name evidence="11" type="ORF">CR194_07825</name>
</gene>
<dbReference type="InterPro" id="IPR036612">
    <property type="entry name" value="KH_dom_type_1_sf"/>
</dbReference>
<keyword evidence="3 9" id="KW-0963">Cytoplasm</keyword>
<dbReference type="FunFam" id="3.30.230.70:FF:000002">
    <property type="entry name" value="Polyribonucleotide nucleotidyltransferase"/>
    <property type="match status" value="1"/>
</dbReference>
<comment type="cofactor">
    <cofactor evidence="9">
        <name>Mg(2+)</name>
        <dbReference type="ChEBI" id="CHEBI:18420"/>
    </cofactor>
</comment>
<dbReference type="EC" id="2.7.7.8" evidence="9"/>
<dbReference type="InterPro" id="IPR003029">
    <property type="entry name" value="S1_domain"/>
</dbReference>
<dbReference type="CDD" id="cd11363">
    <property type="entry name" value="RNase_PH_PNPase_1"/>
    <property type="match status" value="1"/>
</dbReference>
<evidence type="ECO:0000313" key="11">
    <source>
        <dbReference type="EMBL" id="PYZ93098.1"/>
    </source>
</evidence>
<dbReference type="InterPro" id="IPR036345">
    <property type="entry name" value="ExoRNase_PH_dom2_sf"/>
</dbReference>
<dbReference type="AlphaFoldDB" id="A0A323TDF4"/>
<proteinExistence type="inferred from homology"/>
<comment type="subcellular location">
    <subcellularLocation>
        <location evidence="1 9">Cytoplasm</location>
    </subcellularLocation>
</comment>
<dbReference type="SUPFAM" id="SSF55666">
    <property type="entry name" value="Ribonuclease PH domain 2-like"/>
    <property type="match status" value="2"/>
</dbReference>
<dbReference type="Proteomes" id="UP000248214">
    <property type="component" value="Unassembled WGS sequence"/>
</dbReference>
<dbReference type="GO" id="GO:0003723">
    <property type="term" value="F:RNA binding"/>
    <property type="evidence" value="ECO:0007669"/>
    <property type="project" value="UniProtKB-UniRule"/>
</dbReference>
<evidence type="ECO:0000256" key="8">
    <source>
        <dbReference type="ARBA" id="ARBA00022884"/>
    </source>
</evidence>
<dbReference type="GO" id="GO:0006396">
    <property type="term" value="P:RNA processing"/>
    <property type="evidence" value="ECO:0007669"/>
    <property type="project" value="InterPro"/>
</dbReference>
<dbReference type="InterPro" id="IPR004087">
    <property type="entry name" value="KH_dom"/>
</dbReference>
<dbReference type="InterPro" id="IPR001247">
    <property type="entry name" value="ExoRNase_PH_dom1"/>
</dbReference>
<dbReference type="FunFam" id="2.40.50.140:FF:000023">
    <property type="entry name" value="Polyribonucleotide nucleotidyltransferase"/>
    <property type="match status" value="1"/>
</dbReference>
<dbReference type="InterPro" id="IPR015847">
    <property type="entry name" value="ExoRNase_PH_dom2"/>
</dbReference>
<dbReference type="SUPFAM" id="SSF54791">
    <property type="entry name" value="Eukaryotic type KH-domain (KH-domain type I)"/>
    <property type="match status" value="1"/>
</dbReference>
<dbReference type="PROSITE" id="PS50126">
    <property type="entry name" value="S1"/>
    <property type="match status" value="1"/>
</dbReference>
<dbReference type="PIRSF" id="PIRSF005499">
    <property type="entry name" value="PNPase"/>
    <property type="match status" value="1"/>
</dbReference>
<dbReference type="SUPFAM" id="SSF50249">
    <property type="entry name" value="Nucleic acid-binding proteins"/>
    <property type="match status" value="1"/>
</dbReference>
<dbReference type="SMART" id="SM00316">
    <property type="entry name" value="S1"/>
    <property type="match status" value="1"/>
</dbReference>
<accession>A0A323TDF4</accession>
<dbReference type="CDD" id="cd02393">
    <property type="entry name" value="KH-I_PNPase"/>
    <property type="match status" value="1"/>
</dbReference>
<sequence length="697" mass="76218">MNQEKQIFSMEWAGRILTVEVGQFAKQANGAAMVRYGDTSVLSTATGSKEPKDLPFFPLTVNYEERLYAAGKIPGGFIKREGRPSDHAVLTSRLIDRPVRPLFPDGFRNDVQVISMVMSNDQNCSPEMTAMLGSSLALSISDIPFDGPIAGVTVGLIDGQFIINPSTDQMEKSEIDLIVAGTKDAINMVEAGANEVPEETILDAIMYGHDEIKKLVAFQEEIIAKVGKTKMEVQLLTLDAELEAEIREKAEGKLINAATVVEKGAREEAIKAVFDEVIEDYADEENDRTKDAKEVLNKLLKDCVRKLITKDNIRPDGRKKDEIRSLASEIDILQRTHGSGLFTRGQTQALSVCTLGALGDVQVLDGLGIEESKRFMHHYNFPLFSVGETGPIRGPGRREIGHGALGERALEKVIPSEEVFPYTIRLVSEVLESNGSTSQASICASTLAMMAAGVPLTSPVAGIAMGLVKHGEDMTVLTDIQGMEDALGDMDFKVAGTSKGITAIQMDIKIDGINKEVLVEALSQAKEGRLAILENMLSAIAEPRTELNAYAPKILTMRIHPDKIRDVIGPSGKIINQIIEETGVKIDIEQDGKVYISSLDQEMNNKAKKTIEDIVREVEVGETYLGKVKRIEKFGAFVELFKGKDGLVHISQLAKERVGKVEDVVAIGDEIMVKVTEVDNQGRVNLSRKVLLQDETK</sequence>
<reference evidence="11 12" key="1">
    <citation type="submission" date="2017-10" db="EMBL/GenBank/DDBJ databases">
        <title>Bacillus sp. nov., a halophilic bacterium isolated from a Keqin Lake.</title>
        <authorList>
            <person name="Wang H."/>
        </authorList>
    </citation>
    <scope>NUCLEOTIDE SEQUENCE [LARGE SCALE GENOMIC DNA]</scope>
    <source>
        <strain evidence="11 12">KQ-12</strain>
    </source>
</reference>
<dbReference type="Pfam" id="PF03725">
    <property type="entry name" value="RNase_PH_C"/>
    <property type="match status" value="2"/>
</dbReference>
<dbReference type="Pfam" id="PF01138">
    <property type="entry name" value="RNase_PH"/>
    <property type="match status" value="2"/>
</dbReference>
<keyword evidence="5 9" id="KW-0548">Nucleotidyltransferase</keyword>
<dbReference type="GO" id="GO:0006402">
    <property type="term" value="P:mRNA catabolic process"/>
    <property type="evidence" value="ECO:0007669"/>
    <property type="project" value="UniProtKB-UniRule"/>
</dbReference>
<dbReference type="InterPro" id="IPR027408">
    <property type="entry name" value="PNPase/RNase_PH_dom_sf"/>
</dbReference>
<evidence type="ECO:0000256" key="7">
    <source>
        <dbReference type="ARBA" id="ARBA00022842"/>
    </source>
</evidence>
<evidence type="ECO:0000313" key="12">
    <source>
        <dbReference type="Proteomes" id="UP000248214"/>
    </source>
</evidence>
<dbReference type="InterPro" id="IPR036456">
    <property type="entry name" value="PNPase_PH_RNA-bd_sf"/>
</dbReference>
<dbReference type="Gene3D" id="2.40.50.140">
    <property type="entry name" value="Nucleic acid-binding proteins"/>
    <property type="match status" value="1"/>
</dbReference>
<dbReference type="InterPro" id="IPR012340">
    <property type="entry name" value="NA-bd_OB-fold"/>
</dbReference>
<evidence type="ECO:0000256" key="1">
    <source>
        <dbReference type="ARBA" id="ARBA00004496"/>
    </source>
</evidence>
<evidence type="ECO:0000256" key="2">
    <source>
        <dbReference type="ARBA" id="ARBA00007404"/>
    </source>
</evidence>
<comment type="caution">
    <text evidence="11">The sequence shown here is derived from an EMBL/GenBank/DDBJ whole genome shotgun (WGS) entry which is preliminary data.</text>
</comment>
<dbReference type="InterPro" id="IPR020568">
    <property type="entry name" value="Ribosomal_Su5_D2-typ_SF"/>
</dbReference>
<feature type="binding site" evidence="9">
    <location>
        <position position="485"/>
    </location>
    <ligand>
        <name>Mg(2+)</name>
        <dbReference type="ChEBI" id="CHEBI:18420"/>
    </ligand>
</feature>
<dbReference type="Pfam" id="PF00013">
    <property type="entry name" value="KH_1"/>
    <property type="match status" value="1"/>
</dbReference>
<dbReference type="HAMAP" id="MF_01595">
    <property type="entry name" value="PNPase"/>
    <property type="match status" value="1"/>
</dbReference>
<dbReference type="PANTHER" id="PTHR11252:SF0">
    <property type="entry name" value="POLYRIBONUCLEOTIDE NUCLEOTIDYLTRANSFERASE 1, MITOCHONDRIAL"/>
    <property type="match status" value="1"/>
</dbReference>
<dbReference type="CDD" id="cd11364">
    <property type="entry name" value="RNase_PH_PNPase_2"/>
    <property type="match status" value="1"/>
</dbReference>
<dbReference type="FunFam" id="3.30.230.70:FF:000001">
    <property type="entry name" value="Polyribonucleotide nucleotidyltransferase"/>
    <property type="match status" value="1"/>
</dbReference>
<keyword evidence="6 9" id="KW-0479">Metal-binding</keyword>
<comment type="similarity">
    <text evidence="2 9">Belongs to the polyribonucleotide nucleotidyltransferase family.</text>
</comment>
<evidence type="ECO:0000256" key="4">
    <source>
        <dbReference type="ARBA" id="ARBA00022679"/>
    </source>
</evidence>
<dbReference type="FunFam" id="3.30.1370.10:FF:000001">
    <property type="entry name" value="Polyribonucleotide nucleotidyltransferase"/>
    <property type="match status" value="1"/>
</dbReference>
<dbReference type="SMART" id="SM00322">
    <property type="entry name" value="KH"/>
    <property type="match status" value="1"/>
</dbReference>
<keyword evidence="4 9" id="KW-0808">Transferase</keyword>
<dbReference type="GO" id="GO:0000175">
    <property type="term" value="F:3'-5'-RNA exonuclease activity"/>
    <property type="evidence" value="ECO:0007669"/>
    <property type="project" value="TreeGrafter"/>
</dbReference>
<dbReference type="Pfam" id="PF03726">
    <property type="entry name" value="PNPase"/>
    <property type="match status" value="1"/>
</dbReference>
<evidence type="ECO:0000256" key="6">
    <source>
        <dbReference type="ARBA" id="ARBA00022723"/>
    </source>
</evidence>
<dbReference type="NCBIfam" id="TIGR03591">
    <property type="entry name" value="polynuc_phos"/>
    <property type="match status" value="1"/>
</dbReference>
<evidence type="ECO:0000256" key="9">
    <source>
        <dbReference type="HAMAP-Rule" id="MF_01595"/>
    </source>
</evidence>
<dbReference type="GO" id="GO:0004654">
    <property type="term" value="F:polyribonucleotide nucleotidyltransferase activity"/>
    <property type="evidence" value="ECO:0007669"/>
    <property type="project" value="UniProtKB-UniRule"/>
</dbReference>
<dbReference type="Pfam" id="PF00575">
    <property type="entry name" value="S1"/>
    <property type="match status" value="1"/>
</dbReference>
<keyword evidence="8 9" id="KW-0694">RNA-binding</keyword>
<dbReference type="PROSITE" id="PS50084">
    <property type="entry name" value="KH_TYPE_1"/>
    <property type="match status" value="1"/>
</dbReference>
<comment type="function">
    <text evidence="9">Involved in mRNA degradation. Catalyzes the phosphorolysis of single-stranded polyribonucleotides processively in the 3'- to 5'-direction.</text>
</comment>